<dbReference type="CDD" id="cd04220">
    <property type="entry name" value="Halocyanin"/>
    <property type="match status" value="1"/>
</dbReference>
<evidence type="ECO:0000256" key="3">
    <source>
        <dbReference type="ARBA" id="ARBA00022982"/>
    </source>
</evidence>
<dbReference type="PANTHER" id="PTHR36507:SF1">
    <property type="entry name" value="BLL1555 PROTEIN"/>
    <property type="match status" value="1"/>
</dbReference>
<keyword evidence="1" id="KW-0813">Transport</keyword>
<keyword evidence="3" id="KW-0249">Electron transport</keyword>
<dbReference type="PRINTS" id="PR00157">
    <property type="entry name" value="PLASTOCYANIN"/>
</dbReference>
<gene>
    <name evidence="6" type="ORF">OOJ09_27655</name>
</gene>
<keyword evidence="2" id="KW-0479">Metal-binding</keyword>
<dbReference type="InterPro" id="IPR002387">
    <property type="entry name" value="Plastocyanin"/>
</dbReference>
<reference evidence="6" key="1">
    <citation type="submission" date="2022-11" db="EMBL/GenBank/DDBJ databases">
        <authorList>
            <person name="Coimbra C."/>
        </authorList>
    </citation>
    <scope>NUCLEOTIDE SEQUENCE</scope>
    <source>
        <strain evidence="6">Jales19</strain>
    </source>
</reference>
<dbReference type="PROSITE" id="PS51318">
    <property type="entry name" value="TAT"/>
    <property type="match status" value="1"/>
</dbReference>
<evidence type="ECO:0000256" key="2">
    <source>
        <dbReference type="ARBA" id="ARBA00022723"/>
    </source>
</evidence>
<accession>A0ABT4R2B6</accession>
<feature type="domain" description="Blue (type 1) copper" evidence="5">
    <location>
        <begin position="39"/>
        <end position="133"/>
    </location>
</feature>
<dbReference type="InterPro" id="IPR000923">
    <property type="entry name" value="BlueCu_1"/>
</dbReference>
<evidence type="ECO:0000313" key="6">
    <source>
        <dbReference type="EMBL" id="MCZ8547970.1"/>
    </source>
</evidence>
<dbReference type="Gene3D" id="2.60.40.420">
    <property type="entry name" value="Cupredoxins - blue copper proteins"/>
    <property type="match status" value="1"/>
</dbReference>
<organism evidence="6 7">
    <name type="scientific">Mesorhizobium qingshengii</name>
    <dbReference type="NCBI Taxonomy" id="1165689"/>
    <lineage>
        <taxon>Bacteria</taxon>
        <taxon>Pseudomonadati</taxon>
        <taxon>Pseudomonadota</taxon>
        <taxon>Alphaproteobacteria</taxon>
        <taxon>Hyphomicrobiales</taxon>
        <taxon>Phyllobacteriaceae</taxon>
        <taxon>Mesorhizobium</taxon>
    </lineage>
</organism>
<comment type="caution">
    <text evidence="6">The sequence shown here is derived from an EMBL/GenBank/DDBJ whole genome shotgun (WGS) entry which is preliminary data.</text>
</comment>
<dbReference type="InterPro" id="IPR028871">
    <property type="entry name" value="BlueCu_1_BS"/>
</dbReference>
<name>A0ABT4R2B6_9HYPH</name>
<sequence>MTRTRREILGTGGGLAAFLSLFPLAAWASAVVDIRMQGSGDGSHVWFDPIGILIKPGQTVRWINLDSGNSHTTTAYNPANFHRPRRMPEAAKPWDSDYLLPSESFSVTFTEQGVYDYYCIPHEHAGMVGRIVVGEPQAHEWTELAGANGGLPEEALRAFPAVEDIMAKEIVRRHDYQQQGEP</sequence>
<evidence type="ECO:0000256" key="4">
    <source>
        <dbReference type="ARBA" id="ARBA00023008"/>
    </source>
</evidence>
<dbReference type="InterPro" id="IPR006311">
    <property type="entry name" value="TAT_signal"/>
</dbReference>
<dbReference type="PANTHER" id="PTHR36507">
    <property type="entry name" value="BLL1555 PROTEIN"/>
    <property type="match status" value="1"/>
</dbReference>
<evidence type="ECO:0000256" key="1">
    <source>
        <dbReference type="ARBA" id="ARBA00022448"/>
    </source>
</evidence>
<proteinExistence type="predicted"/>
<dbReference type="Pfam" id="PF00127">
    <property type="entry name" value="Copper-bind"/>
    <property type="match status" value="1"/>
</dbReference>
<evidence type="ECO:0000313" key="7">
    <source>
        <dbReference type="Proteomes" id="UP001152178"/>
    </source>
</evidence>
<dbReference type="SUPFAM" id="SSF49503">
    <property type="entry name" value="Cupredoxins"/>
    <property type="match status" value="1"/>
</dbReference>
<dbReference type="InterPro" id="IPR052721">
    <property type="entry name" value="ET_Amicyanin"/>
</dbReference>
<keyword evidence="7" id="KW-1185">Reference proteome</keyword>
<dbReference type="PROSITE" id="PS00196">
    <property type="entry name" value="COPPER_BLUE"/>
    <property type="match status" value="1"/>
</dbReference>
<dbReference type="EMBL" id="JAPFQA010000020">
    <property type="protein sequence ID" value="MCZ8547970.1"/>
    <property type="molecule type" value="Genomic_DNA"/>
</dbReference>
<keyword evidence="4" id="KW-0186">Copper</keyword>
<dbReference type="Proteomes" id="UP001152178">
    <property type="component" value="Unassembled WGS sequence"/>
</dbReference>
<dbReference type="InterPro" id="IPR008972">
    <property type="entry name" value="Cupredoxin"/>
</dbReference>
<evidence type="ECO:0000259" key="5">
    <source>
        <dbReference type="Pfam" id="PF00127"/>
    </source>
</evidence>
<protein>
    <submittedName>
        <fullName evidence="6">Plastocyanin/azurin family copper-binding protein</fullName>
    </submittedName>
</protein>
<dbReference type="RefSeq" id="WP_269908234.1">
    <property type="nucleotide sequence ID" value="NZ_JAPFQA010000020.1"/>
</dbReference>